<sequence>MRSFSIYDMYRRNAHLYRDRTAVVSGGLRRDFQTLLRDAEAFAAALADAGVEKGDRVAILAMNDHRFFTLFGAASALGAIVVPLNWRLSDDEIAFILSDAGPRMLISDGNFADRAEALGEKAGGMTTVFWNSTDSRRPDMDQMAADAVRADFKAPGPVHGDDPFCIIYTAAVDGRPRGAVLSHSNIIYGNLQTSATMGLTAEDAYLNMLPMFHITGLNLSMSVMHVGGKNVVIEKFDEHRSLAETEREQVSVWGSFPPMLTRLTQAADKGERNLSSLRHVMGIDGPDNIRPFEARIGAVFWILYGQTETSGLVTFSPAMERPGAAGRVGLLTKVRIADDADGDVPPGEVGEILVQGPLVFQGFWNQPELTERTFRGGWHHTGDIGCFDEDGFLWFKGRKPEKELIKPGGENVYPAEVEAVVLEHPDIVEASVIGVPDPQFGEGIKAVCVRKPGSVLTAEELIAFVAGRIARYKKPRYVDFVEALPRKKDGGIDREAVKATHGA</sequence>
<evidence type="ECO:0000259" key="1">
    <source>
        <dbReference type="Pfam" id="PF00501"/>
    </source>
</evidence>
<protein>
    <submittedName>
        <fullName evidence="3">AMP-dependent synthetase and ligase</fullName>
    </submittedName>
</protein>
<dbReference type="RefSeq" id="WP_020875958.1">
    <property type="nucleotide sequence ID" value="NZ_ATHJ01000064.1"/>
</dbReference>
<proteinExistence type="predicted"/>
<evidence type="ECO:0000259" key="2">
    <source>
        <dbReference type="Pfam" id="PF13193"/>
    </source>
</evidence>
<dbReference type="AlphaFoldDB" id="S7TZH6"/>
<gene>
    <name evidence="3" type="ORF">dsmv_1574</name>
</gene>
<feature type="domain" description="AMP-binding enzyme C-terminal" evidence="2">
    <location>
        <begin position="416"/>
        <end position="489"/>
    </location>
</feature>
<dbReference type="InterPro" id="IPR025110">
    <property type="entry name" value="AMP-bd_C"/>
</dbReference>
<dbReference type="InterPro" id="IPR042099">
    <property type="entry name" value="ANL_N_sf"/>
</dbReference>
<dbReference type="PANTHER" id="PTHR43201:SF32">
    <property type="entry name" value="2-SUCCINYLBENZOATE--COA LIGASE, CHLOROPLASTIC_PEROXISOMAL"/>
    <property type="match status" value="1"/>
</dbReference>
<keyword evidence="4" id="KW-1185">Reference proteome</keyword>
<dbReference type="GO" id="GO:0006631">
    <property type="term" value="P:fatty acid metabolic process"/>
    <property type="evidence" value="ECO:0007669"/>
    <property type="project" value="TreeGrafter"/>
</dbReference>
<evidence type="ECO:0000313" key="4">
    <source>
        <dbReference type="Proteomes" id="UP000014977"/>
    </source>
</evidence>
<dbReference type="eggNOG" id="COG0318">
    <property type="taxonomic scope" value="Bacteria"/>
</dbReference>
<dbReference type="InterPro" id="IPR045851">
    <property type="entry name" value="AMP-bd_C_sf"/>
</dbReference>
<feature type="domain" description="AMP-dependent synthetase/ligase" evidence="1">
    <location>
        <begin position="11"/>
        <end position="364"/>
    </location>
</feature>
<dbReference type="CDD" id="cd17637">
    <property type="entry name" value="ACLS-CaiC"/>
    <property type="match status" value="1"/>
</dbReference>
<accession>S7TZH6</accession>
<dbReference type="Pfam" id="PF13193">
    <property type="entry name" value="AMP-binding_C"/>
    <property type="match status" value="1"/>
</dbReference>
<dbReference type="Pfam" id="PF00501">
    <property type="entry name" value="AMP-binding"/>
    <property type="match status" value="1"/>
</dbReference>
<evidence type="ECO:0000313" key="3">
    <source>
        <dbReference type="EMBL" id="EPR42586.1"/>
    </source>
</evidence>
<dbReference type="GO" id="GO:0031956">
    <property type="term" value="F:medium-chain fatty acid-CoA ligase activity"/>
    <property type="evidence" value="ECO:0007669"/>
    <property type="project" value="TreeGrafter"/>
</dbReference>
<reference evidence="3 4" key="1">
    <citation type="journal article" date="2013" name="Genome Announc.">
        <title>Draft genome sequences for three mercury-methylating, sulfate-reducing bacteria.</title>
        <authorList>
            <person name="Brown S.D."/>
            <person name="Hurt R.A.Jr."/>
            <person name="Gilmour C.C."/>
            <person name="Elias D.A."/>
        </authorList>
    </citation>
    <scope>NUCLEOTIDE SEQUENCE [LARGE SCALE GENOMIC DNA]</scope>
    <source>
        <strain evidence="3 4">DSM 2059</strain>
    </source>
</reference>
<dbReference type="Gene3D" id="3.30.300.30">
    <property type="match status" value="1"/>
</dbReference>
<dbReference type="SUPFAM" id="SSF56801">
    <property type="entry name" value="Acetyl-CoA synthetase-like"/>
    <property type="match status" value="1"/>
</dbReference>
<dbReference type="PATRIC" id="fig|1121405.3.peg.1011"/>
<comment type="caution">
    <text evidence="3">The sequence shown here is derived from an EMBL/GenBank/DDBJ whole genome shotgun (WGS) entry which is preliminary data.</text>
</comment>
<dbReference type="STRING" id="897.B2D07_07725"/>
<name>S7TZH6_DESML</name>
<dbReference type="EMBL" id="ATHJ01000064">
    <property type="protein sequence ID" value="EPR42586.1"/>
    <property type="molecule type" value="Genomic_DNA"/>
</dbReference>
<dbReference type="Gene3D" id="3.40.50.12780">
    <property type="entry name" value="N-terminal domain of ligase-like"/>
    <property type="match status" value="1"/>
</dbReference>
<keyword evidence="3" id="KW-0436">Ligase</keyword>
<dbReference type="InterPro" id="IPR000873">
    <property type="entry name" value="AMP-dep_synth/lig_dom"/>
</dbReference>
<organism evidence="3 4">
    <name type="scientific">Desulfococcus multivorans DSM 2059</name>
    <dbReference type="NCBI Taxonomy" id="1121405"/>
    <lineage>
        <taxon>Bacteria</taxon>
        <taxon>Pseudomonadati</taxon>
        <taxon>Thermodesulfobacteriota</taxon>
        <taxon>Desulfobacteria</taxon>
        <taxon>Desulfobacterales</taxon>
        <taxon>Desulfococcaceae</taxon>
        <taxon>Desulfococcus</taxon>
    </lineage>
</organism>
<dbReference type="PANTHER" id="PTHR43201">
    <property type="entry name" value="ACYL-COA SYNTHETASE"/>
    <property type="match status" value="1"/>
</dbReference>
<dbReference type="Proteomes" id="UP000014977">
    <property type="component" value="Unassembled WGS sequence"/>
</dbReference>